<feature type="compositionally biased region" description="Basic and acidic residues" evidence="1">
    <location>
        <begin position="105"/>
        <end position="132"/>
    </location>
</feature>
<gene>
    <name evidence="2" type="ORF">LSH36_18g04024</name>
</gene>
<accession>A0AAD9NIE4</accession>
<evidence type="ECO:0000313" key="3">
    <source>
        <dbReference type="Proteomes" id="UP001208570"/>
    </source>
</evidence>
<dbReference type="Proteomes" id="UP001208570">
    <property type="component" value="Unassembled WGS sequence"/>
</dbReference>
<feature type="region of interest" description="Disordered" evidence="1">
    <location>
        <begin position="101"/>
        <end position="132"/>
    </location>
</feature>
<protein>
    <submittedName>
        <fullName evidence="2">Uncharacterized protein</fullName>
    </submittedName>
</protein>
<evidence type="ECO:0000256" key="1">
    <source>
        <dbReference type="SAM" id="MobiDB-lite"/>
    </source>
</evidence>
<dbReference type="AlphaFoldDB" id="A0AAD9NIE4"/>
<sequence length="132" mass="14309">MCIRFTEPTPARTHARTGVACVSAYAHCDKEQHDHYLLVAASSGPRYATTFSYDLSSFCFQIRVVNAFQEPTPTPSQLPYPGGRPSFASLISAAAKAAAAQEARAAQENEKETNAEVRLEPKSKSKEGETSV</sequence>
<proteinExistence type="predicted"/>
<organism evidence="2 3">
    <name type="scientific">Paralvinella palmiformis</name>
    <dbReference type="NCBI Taxonomy" id="53620"/>
    <lineage>
        <taxon>Eukaryota</taxon>
        <taxon>Metazoa</taxon>
        <taxon>Spiralia</taxon>
        <taxon>Lophotrochozoa</taxon>
        <taxon>Annelida</taxon>
        <taxon>Polychaeta</taxon>
        <taxon>Sedentaria</taxon>
        <taxon>Canalipalpata</taxon>
        <taxon>Terebellida</taxon>
        <taxon>Terebelliformia</taxon>
        <taxon>Alvinellidae</taxon>
        <taxon>Paralvinella</taxon>
    </lineage>
</organism>
<evidence type="ECO:0000313" key="2">
    <source>
        <dbReference type="EMBL" id="KAK2168294.1"/>
    </source>
</evidence>
<name>A0AAD9NIE4_9ANNE</name>
<keyword evidence="3" id="KW-1185">Reference proteome</keyword>
<comment type="caution">
    <text evidence="2">The sequence shown here is derived from an EMBL/GenBank/DDBJ whole genome shotgun (WGS) entry which is preliminary data.</text>
</comment>
<dbReference type="EMBL" id="JAODUP010000018">
    <property type="protein sequence ID" value="KAK2168294.1"/>
    <property type="molecule type" value="Genomic_DNA"/>
</dbReference>
<reference evidence="2" key="1">
    <citation type="journal article" date="2023" name="Mol. Biol. Evol.">
        <title>Third-Generation Sequencing Reveals the Adaptive Role of the Epigenome in Three Deep-Sea Polychaetes.</title>
        <authorList>
            <person name="Perez M."/>
            <person name="Aroh O."/>
            <person name="Sun Y."/>
            <person name="Lan Y."/>
            <person name="Juniper S.K."/>
            <person name="Young C.R."/>
            <person name="Angers B."/>
            <person name="Qian P.Y."/>
        </authorList>
    </citation>
    <scope>NUCLEOTIDE SEQUENCE</scope>
    <source>
        <strain evidence="2">P08H-3</strain>
    </source>
</reference>